<dbReference type="EMBL" id="BTPD01000003">
    <property type="protein sequence ID" value="GMQ28365.1"/>
    <property type="molecule type" value="Genomic_DNA"/>
</dbReference>
<dbReference type="Gene3D" id="2.120.10.30">
    <property type="entry name" value="TolB, C-terminal domain"/>
    <property type="match status" value="2"/>
</dbReference>
<name>A0ABQ6PME1_9BACT</name>
<comment type="caution">
    <text evidence="2">The sequence shown here is derived from an EMBL/GenBank/DDBJ whole genome shotgun (WGS) entry which is preliminary data.</text>
</comment>
<dbReference type="InterPro" id="IPR011042">
    <property type="entry name" value="6-blade_b-propeller_TolB-like"/>
</dbReference>
<dbReference type="Proteomes" id="UP001338309">
    <property type="component" value="Unassembled WGS sequence"/>
</dbReference>
<proteinExistence type="inferred from homology"/>
<keyword evidence="3" id="KW-1185">Reference proteome</keyword>
<comment type="similarity">
    <text evidence="1">Belongs to the TolB family.</text>
</comment>
<dbReference type="Pfam" id="PF07676">
    <property type="entry name" value="PD40"/>
    <property type="match status" value="2"/>
</dbReference>
<dbReference type="InterPro" id="IPR011659">
    <property type="entry name" value="WD40"/>
</dbReference>
<reference evidence="2 3" key="1">
    <citation type="submission" date="2023-08" db="EMBL/GenBank/DDBJ databases">
        <title>Draft genome sequence of Algoriphagus confluentis.</title>
        <authorList>
            <person name="Takatani N."/>
            <person name="Hosokawa M."/>
            <person name="Sawabe T."/>
        </authorList>
    </citation>
    <scope>NUCLEOTIDE SEQUENCE [LARGE SCALE GENOMIC DNA]</scope>
    <source>
        <strain evidence="2 3">NBRC 111222</strain>
    </source>
</reference>
<organism evidence="2 3">
    <name type="scientific">Algoriphagus confluentis</name>
    <dbReference type="NCBI Taxonomy" id="1697556"/>
    <lineage>
        <taxon>Bacteria</taxon>
        <taxon>Pseudomonadati</taxon>
        <taxon>Bacteroidota</taxon>
        <taxon>Cytophagia</taxon>
        <taxon>Cytophagales</taxon>
        <taxon>Cyclobacteriaceae</taxon>
        <taxon>Algoriphagus</taxon>
    </lineage>
</organism>
<gene>
    <name evidence="2" type="ORF">Aconfl_10080</name>
</gene>
<evidence type="ECO:0008006" key="4">
    <source>
        <dbReference type="Google" id="ProtNLM"/>
    </source>
</evidence>
<evidence type="ECO:0000256" key="1">
    <source>
        <dbReference type="ARBA" id="ARBA00009820"/>
    </source>
</evidence>
<evidence type="ECO:0000313" key="2">
    <source>
        <dbReference type="EMBL" id="GMQ28365.1"/>
    </source>
</evidence>
<dbReference type="RefSeq" id="WP_338223125.1">
    <property type="nucleotide sequence ID" value="NZ_BTPD01000003.1"/>
</dbReference>
<dbReference type="PANTHER" id="PTHR36842:SF1">
    <property type="entry name" value="PROTEIN TOLB"/>
    <property type="match status" value="1"/>
</dbReference>
<sequence length="400" mass="44061">MGVLLVISCDNEDQNPAPPVNEPDPTGTIVVKINTVGKDDDPDGYNLIVEGSANRQVGPREEITISNKKVGRYSIELSGISNHCTGTGNMVREVNVPANGTATVEFEVDCKAILRDRLAYNKGTASFTEFKFYSSKLDGTDEKIILNKVIFSSQMRISPDGTKIAFSDRMEGTTIQQIFVMDADGENLEMIPFEPNENPAFTSQFLPVWHPDGKKLTFRNAARTVTYDLETGTRTVVQFEPNEVFIVNQVVENGSKFLGTYLTTRPGEPLTQRLATMNLDGSDLRFLKEGPSLLFSGAVQNGNKITYIQREIGPVFVSDIWQMNTDGTEDRKINSSLGFSESEVLNTFTVSPDGSEFIFFVSSGPNSYLAKSKLSSTPQVINFSTSGVRNNPAWSPITRN</sequence>
<accession>A0ABQ6PME1</accession>
<protein>
    <recommendedName>
        <fullName evidence="4">TolB protein</fullName>
    </recommendedName>
</protein>
<dbReference type="SUPFAM" id="SSF69304">
    <property type="entry name" value="Tricorn protease N-terminal domain"/>
    <property type="match status" value="1"/>
</dbReference>
<dbReference type="PANTHER" id="PTHR36842">
    <property type="entry name" value="PROTEIN TOLB HOMOLOG"/>
    <property type="match status" value="1"/>
</dbReference>
<evidence type="ECO:0000313" key="3">
    <source>
        <dbReference type="Proteomes" id="UP001338309"/>
    </source>
</evidence>